<protein>
    <submittedName>
        <fullName evidence="3">Cytochrome P450</fullName>
    </submittedName>
</protein>
<dbReference type="InterPro" id="IPR017972">
    <property type="entry name" value="Cyt_P450_CS"/>
</dbReference>
<keyword evidence="2" id="KW-0503">Monooxygenase</keyword>
<dbReference type="RefSeq" id="WP_263740176.1">
    <property type="nucleotide sequence ID" value="NZ_JAOWKZ010000003.1"/>
</dbReference>
<dbReference type="PROSITE" id="PS00086">
    <property type="entry name" value="CYTOCHROME_P450"/>
    <property type="match status" value="1"/>
</dbReference>
<keyword evidence="2" id="KW-0560">Oxidoreductase</keyword>
<keyword evidence="2" id="KW-0408">Iron</keyword>
<dbReference type="Gene3D" id="1.10.630.10">
    <property type="entry name" value="Cytochrome P450"/>
    <property type="match status" value="1"/>
</dbReference>
<evidence type="ECO:0000313" key="3">
    <source>
        <dbReference type="EMBL" id="MCV2872953.1"/>
    </source>
</evidence>
<proteinExistence type="inferred from homology"/>
<name>A0ABT2ZP82_9RHOB</name>
<dbReference type="PANTHER" id="PTHR46696">
    <property type="entry name" value="P450, PUTATIVE (EUROFUNG)-RELATED"/>
    <property type="match status" value="1"/>
</dbReference>
<dbReference type="Proteomes" id="UP001652564">
    <property type="component" value="Unassembled WGS sequence"/>
</dbReference>
<sequence length="409" mass="45344">MDEFNALTSLSFRADPYPVLARLREAAGVVRLHPGLIESHHVLRYRDIQAILAAPDRFSSDRSLLGGGELGDANLAFLFNNMISAGGEKHRRLRMIGNRVFMPKMVERFRPAVEAVVTERMEMALSGEEFDLVEDFAAEITVAMITAILGLPRSDMCDIRRWTAVLGENSGATTWLSTMDPEMLERGRRTGLEMTAYFQDYMNDRRARPREGDLISDFMAVEVEGQRLSDDEILSMAMLILLAGNETTTNLIVNFVRLMDAFPNAAAQLRANPDLTVPAVEEVLRMRNSIRNIDRYALAEEEVAGVTVPAGGLVVLWLTAGNRDPDVFDAPNVFRPDRYLPGTATPKHLAFGGGPHFCLGAPLARMETQTTARAILEQTKVVELTAPPMFGGNASFDNITRQMVRFHSG</sequence>
<keyword evidence="2" id="KW-0479">Metal-binding</keyword>
<dbReference type="PANTHER" id="PTHR46696:SF1">
    <property type="entry name" value="CYTOCHROME P450 YJIB-RELATED"/>
    <property type="match status" value="1"/>
</dbReference>
<keyword evidence="4" id="KW-1185">Reference proteome</keyword>
<evidence type="ECO:0000256" key="1">
    <source>
        <dbReference type="ARBA" id="ARBA00010617"/>
    </source>
</evidence>
<reference evidence="3 4" key="1">
    <citation type="submission" date="2022-10" db="EMBL/GenBank/DDBJ databases">
        <title>Defluviimonas sp. nov., isolated from ocean surface sediments.</title>
        <authorList>
            <person name="He W."/>
            <person name="Wang L."/>
            <person name="Zhang D.-F."/>
        </authorList>
    </citation>
    <scope>NUCLEOTIDE SEQUENCE [LARGE SCALE GENOMIC DNA]</scope>
    <source>
        <strain evidence="3 4">WL0050</strain>
    </source>
</reference>
<evidence type="ECO:0000256" key="2">
    <source>
        <dbReference type="RuleBase" id="RU000461"/>
    </source>
</evidence>
<organism evidence="3 4">
    <name type="scientific">Albidovulum litorale</name>
    <dbReference type="NCBI Taxonomy" id="2984134"/>
    <lineage>
        <taxon>Bacteria</taxon>
        <taxon>Pseudomonadati</taxon>
        <taxon>Pseudomonadota</taxon>
        <taxon>Alphaproteobacteria</taxon>
        <taxon>Rhodobacterales</taxon>
        <taxon>Paracoccaceae</taxon>
        <taxon>Albidovulum</taxon>
    </lineage>
</organism>
<gene>
    <name evidence="3" type="ORF">OEZ71_11670</name>
</gene>
<comment type="similarity">
    <text evidence="1 2">Belongs to the cytochrome P450 family.</text>
</comment>
<accession>A0ABT2ZP82</accession>
<dbReference type="InterPro" id="IPR002397">
    <property type="entry name" value="Cyt_P450_B"/>
</dbReference>
<dbReference type="Pfam" id="PF00067">
    <property type="entry name" value="p450"/>
    <property type="match status" value="1"/>
</dbReference>
<dbReference type="EMBL" id="JAOWKZ010000003">
    <property type="protein sequence ID" value="MCV2872953.1"/>
    <property type="molecule type" value="Genomic_DNA"/>
</dbReference>
<evidence type="ECO:0000313" key="4">
    <source>
        <dbReference type="Proteomes" id="UP001652564"/>
    </source>
</evidence>
<dbReference type="InterPro" id="IPR001128">
    <property type="entry name" value="Cyt_P450"/>
</dbReference>
<comment type="caution">
    <text evidence="3">The sequence shown here is derived from an EMBL/GenBank/DDBJ whole genome shotgun (WGS) entry which is preliminary data.</text>
</comment>
<dbReference type="PRINTS" id="PR00359">
    <property type="entry name" value="BP450"/>
</dbReference>
<keyword evidence="2" id="KW-0349">Heme</keyword>
<dbReference type="SUPFAM" id="SSF48264">
    <property type="entry name" value="Cytochrome P450"/>
    <property type="match status" value="1"/>
</dbReference>
<dbReference type="InterPro" id="IPR036396">
    <property type="entry name" value="Cyt_P450_sf"/>
</dbReference>